<dbReference type="InterPro" id="IPR023214">
    <property type="entry name" value="HAD_sf"/>
</dbReference>
<dbReference type="Gene3D" id="3.40.50.1000">
    <property type="entry name" value="HAD superfamily/HAD-like"/>
    <property type="match status" value="1"/>
</dbReference>
<dbReference type="Pfam" id="PF12689">
    <property type="entry name" value="Acid_PPase"/>
    <property type="match status" value="1"/>
</dbReference>
<keyword evidence="2" id="KW-1185">Reference proteome</keyword>
<evidence type="ECO:0000313" key="2">
    <source>
        <dbReference type="Proteomes" id="UP001221142"/>
    </source>
</evidence>
<dbReference type="CDD" id="cd07501">
    <property type="entry name" value="HAD_MDP-1_like"/>
    <property type="match status" value="1"/>
</dbReference>
<dbReference type="SFLD" id="SFLDG01129">
    <property type="entry name" value="C1.5:_HAD__Beta-PGM__Phosphata"/>
    <property type="match status" value="1"/>
</dbReference>
<dbReference type="Proteomes" id="UP001221142">
    <property type="component" value="Unassembled WGS sequence"/>
</dbReference>
<reference evidence="1" key="1">
    <citation type="submission" date="2023-03" db="EMBL/GenBank/DDBJ databases">
        <title>Massive genome expansion in bonnet fungi (Mycena s.s.) driven by repeated elements and novel gene families across ecological guilds.</title>
        <authorList>
            <consortium name="Lawrence Berkeley National Laboratory"/>
            <person name="Harder C.B."/>
            <person name="Miyauchi S."/>
            <person name="Viragh M."/>
            <person name="Kuo A."/>
            <person name="Thoen E."/>
            <person name="Andreopoulos B."/>
            <person name="Lu D."/>
            <person name="Skrede I."/>
            <person name="Drula E."/>
            <person name="Henrissat B."/>
            <person name="Morin E."/>
            <person name="Kohler A."/>
            <person name="Barry K."/>
            <person name="LaButti K."/>
            <person name="Morin E."/>
            <person name="Salamov A."/>
            <person name="Lipzen A."/>
            <person name="Mereny Z."/>
            <person name="Hegedus B."/>
            <person name="Baldrian P."/>
            <person name="Stursova M."/>
            <person name="Weitz H."/>
            <person name="Taylor A."/>
            <person name="Grigoriev I.V."/>
            <person name="Nagy L.G."/>
            <person name="Martin F."/>
            <person name="Kauserud H."/>
        </authorList>
    </citation>
    <scope>NUCLEOTIDE SEQUENCE</scope>
    <source>
        <strain evidence="1">9284</strain>
    </source>
</reference>
<name>A0AAD7C8H6_9AGAR</name>
<dbReference type="AlphaFoldDB" id="A0AAD7C8H6"/>
<accession>A0AAD7C8H6</accession>
<comment type="caution">
    <text evidence="1">The sequence shown here is derived from an EMBL/GenBank/DDBJ whole genome shotgun (WGS) entry which is preliminary data.</text>
</comment>
<dbReference type="PANTHER" id="PTHR17901">
    <property type="entry name" value="MAGNESIUM-DEPENDENT PHOSPHATASE 1 MDP1"/>
    <property type="match status" value="1"/>
</dbReference>
<evidence type="ECO:0000313" key="1">
    <source>
        <dbReference type="EMBL" id="KAJ7641737.1"/>
    </source>
</evidence>
<dbReference type="GO" id="GO:0003993">
    <property type="term" value="F:acid phosphatase activity"/>
    <property type="evidence" value="ECO:0007669"/>
    <property type="project" value="TreeGrafter"/>
</dbReference>
<dbReference type="SUPFAM" id="SSF56784">
    <property type="entry name" value="HAD-like"/>
    <property type="match status" value="1"/>
</dbReference>
<dbReference type="PANTHER" id="PTHR17901:SF14">
    <property type="entry name" value="MAGNESIUM-DEPENDENT PHOSPHATASE 1"/>
    <property type="match status" value="1"/>
</dbReference>
<gene>
    <name evidence="1" type="ORF">FB45DRAFT_361351</name>
</gene>
<sequence>MYPKLIAFDLDYTLWNLWIDTHVTGPLRRSGDIVVDRYNAPIEFYTDVPAILRRLRDQGVVIAACSRTSAPDLARQALTLILVPGKDNEPLQPAIELFDDLQIYPGSKLKHFRAVHAKTGIPYEEMLFFDDEPRNREVERLGVTFHLTPTGVDNEILEAGVRAWSARHST</sequence>
<organism evidence="1 2">
    <name type="scientific">Roridomyces roridus</name>
    <dbReference type="NCBI Taxonomy" id="1738132"/>
    <lineage>
        <taxon>Eukaryota</taxon>
        <taxon>Fungi</taxon>
        <taxon>Dikarya</taxon>
        <taxon>Basidiomycota</taxon>
        <taxon>Agaricomycotina</taxon>
        <taxon>Agaricomycetes</taxon>
        <taxon>Agaricomycetidae</taxon>
        <taxon>Agaricales</taxon>
        <taxon>Marasmiineae</taxon>
        <taxon>Mycenaceae</taxon>
        <taxon>Roridomyces</taxon>
    </lineage>
</organism>
<dbReference type="InterPro" id="IPR035679">
    <property type="entry name" value="MDP-1_euk"/>
</dbReference>
<dbReference type="SFLD" id="SFLDS00003">
    <property type="entry name" value="Haloacid_Dehalogenase"/>
    <property type="match status" value="1"/>
</dbReference>
<dbReference type="EMBL" id="JARKIF010000004">
    <property type="protein sequence ID" value="KAJ7641737.1"/>
    <property type="molecule type" value="Genomic_DNA"/>
</dbReference>
<dbReference type="NCBIfam" id="TIGR01685">
    <property type="entry name" value="MDP-1"/>
    <property type="match status" value="1"/>
</dbReference>
<dbReference type="InterPro" id="IPR036412">
    <property type="entry name" value="HAD-like_sf"/>
</dbReference>
<dbReference type="SFLD" id="SFLDG01131">
    <property type="entry name" value="C1.5.2:_MDP_Like"/>
    <property type="match status" value="1"/>
</dbReference>
<proteinExistence type="predicted"/>
<dbReference type="NCBIfam" id="TIGR01681">
    <property type="entry name" value="HAD-SF-IIIC"/>
    <property type="match status" value="1"/>
</dbReference>
<protein>
    <submittedName>
        <fullName evidence="1">Magnesium-dependent phosphatase-1</fullName>
    </submittedName>
</protein>
<dbReference type="InterPro" id="IPR010036">
    <property type="entry name" value="MDP_1_eu_arc"/>
</dbReference>
<dbReference type="InterPro" id="IPR010033">
    <property type="entry name" value="HAD_SF_ppase_IIIC"/>
</dbReference>